<protein>
    <submittedName>
        <fullName evidence="1">Uncharacterized protein</fullName>
    </submittedName>
</protein>
<proteinExistence type="predicted"/>
<organism evidence="1 2">
    <name type="scientific">Rhodovarius crocodyli</name>
    <dbReference type="NCBI Taxonomy" id="1979269"/>
    <lineage>
        <taxon>Bacteria</taxon>
        <taxon>Pseudomonadati</taxon>
        <taxon>Pseudomonadota</taxon>
        <taxon>Alphaproteobacteria</taxon>
        <taxon>Acetobacterales</taxon>
        <taxon>Roseomonadaceae</taxon>
        <taxon>Rhodovarius</taxon>
    </lineage>
</organism>
<dbReference type="OrthoDB" id="5297720at2"/>
<gene>
    <name evidence="1" type="ORF">EOD42_04135</name>
</gene>
<sequence length="175" mass="18878">MDLKALVGLRPRTQTEVISAAVAKAMEVLADRKAAVAQLEADRPNLLLNGSASEVEKGEVALVEARSGAERASVVVTALGEQLRAAEKRDRDAQTNAAIMEADELLNRFEKWVATENIAAAEKISSGLAIEMRARDALERARGPPELQHGVLFQQEEPRAAERHRRPGAAALALL</sequence>
<comment type="caution">
    <text evidence="1">The sequence shown here is derived from an EMBL/GenBank/DDBJ whole genome shotgun (WGS) entry which is preliminary data.</text>
</comment>
<dbReference type="RefSeq" id="WP_127786158.1">
    <property type="nucleotide sequence ID" value="NZ_SACL01000001.1"/>
</dbReference>
<dbReference type="EMBL" id="SACL01000001">
    <property type="protein sequence ID" value="RVT99293.1"/>
    <property type="molecule type" value="Genomic_DNA"/>
</dbReference>
<name>A0A437MNS3_9PROT</name>
<dbReference type="AlphaFoldDB" id="A0A437MNS3"/>
<keyword evidence="2" id="KW-1185">Reference proteome</keyword>
<dbReference type="Proteomes" id="UP000282957">
    <property type="component" value="Unassembled WGS sequence"/>
</dbReference>
<evidence type="ECO:0000313" key="1">
    <source>
        <dbReference type="EMBL" id="RVT99293.1"/>
    </source>
</evidence>
<evidence type="ECO:0000313" key="2">
    <source>
        <dbReference type="Proteomes" id="UP000282957"/>
    </source>
</evidence>
<accession>A0A437MNS3</accession>
<reference evidence="1 2" key="1">
    <citation type="submission" date="2019-01" db="EMBL/GenBank/DDBJ databases">
        <authorList>
            <person name="Chen W.-M."/>
        </authorList>
    </citation>
    <scope>NUCLEOTIDE SEQUENCE [LARGE SCALE GENOMIC DNA]</scope>
    <source>
        <strain evidence="1 2">CCP-6</strain>
    </source>
</reference>